<gene>
    <name evidence="9" type="ORF">LtaPh_3534200</name>
</gene>
<dbReference type="EMBL" id="BLBS01000056">
    <property type="protein sequence ID" value="GET92856.1"/>
    <property type="molecule type" value="Genomic_DNA"/>
</dbReference>
<dbReference type="Gene3D" id="3.40.50.150">
    <property type="entry name" value="Vaccinia Virus protein VP39"/>
    <property type="match status" value="2"/>
</dbReference>
<dbReference type="SUPFAM" id="SSF53335">
    <property type="entry name" value="S-adenosyl-L-methionine-dependent methyltransferases"/>
    <property type="match status" value="1"/>
</dbReference>
<dbReference type="CDD" id="cd20760">
    <property type="entry name" value="capping_2-OMTase_Mimiviridae"/>
    <property type="match status" value="1"/>
</dbReference>
<keyword evidence="5" id="KW-0648">Protein biosynthesis</keyword>
<comment type="caution">
    <text evidence="9">The sequence shown here is derived from an EMBL/GenBank/DDBJ whole genome shotgun (WGS) entry which is preliminary data.</text>
</comment>
<feature type="region of interest" description="Disordered" evidence="8">
    <location>
        <begin position="525"/>
        <end position="546"/>
    </location>
</feature>
<dbReference type="InterPro" id="IPR029063">
    <property type="entry name" value="SAM-dependent_MTases_sf"/>
</dbReference>
<evidence type="ECO:0000256" key="5">
    <source>
        <dbReference type="ARBA" id="ARBA00022917"/>
    </source>
</evidence>
<dbReference type="VEuPathDB" id="TriTrypDB:LtaPh_3534200"/>
<keyword evidence="10" id="KW-1185">Reference proteome</keyword>
<evidence type="ECO:0000256" key="4">
    <source>
        <dbReference type="ARBA" id="ARBA00022768"/>
    </source>
</evidence>
<dbReference type="AlphaFoldDB" id="A0A640KTB9"/>
<dbReference type="GO" id="GO:0003746">
    <property type="term" value="F:translation elongation factor activity"/>
    <property type="evidence" value="ECO:0007669"/>
    <property type="project" value="UniProtKB-KW"/>
</dbReference>
<evidence type="ECO:0000256" key="3">
    <source>
        <dbReference type="ARBA" id="ARBA00015701"/>
    </source>
</evidence>
<evidence type="ECO:0000256" key="7">
    <source>
        <dbReference type="ARBA" id="ARBA00046511"/>
    </source>
</evidence>
<name>A0A640KTB9_LEITA</name>
<dbReference type="InterPro" id="IPR025804">
    <property type="entry name" value="Pox/kineto_cap_MeTfrase"/>
</dbReference>
<proteinExistence type="predicted"/>
<feature type="compositionally biased region" description="Polar residues" evidence="8">
    <location>
        <begin position="534"/>
        <end position="546"/>
    </location>
</feature>
<evidence type="ECO:0000256" key="6">
    <source>
        <dbReference type="ARBA" id="ARBA00034661"/>
    </source>
</evidence>
<dbReference type="InterPro" id="IPR000176">
    <property type="entry name" value="mRNA_MeTrfase-like"/>
</dbReference>
<keyword evidence="4" id="KW-0251">Elongation factor</keyword>
<protein>
    <recommendedName>
        <fullName evidence="3">Cap-specific mRNA (nucleoside-2'-O-)-methyltransferase</fullName>
        <ecNumber evidence="2">2.1.1.57</ecNumber>
    </recommendedName>
</protein>
<dbReference type="Pfam" id="PF01358">
    <property type="entry name" value="PARP_regulatory"/>
    <property type="match status" value="1"/>
</dbReference>
<evidence type="ECO:0000256" key="2">
    <source>
        <dbReference type="ARBA" id="ARBA00011923"/>
    </source>
</evidence>
<dbReference type="OrthoDB" id="270189at2759"/>
<comment type="subunit">
    <text evidence="7">Interacts with poly(A) polymerase catalytic subunit OPG063. Interacts with OPG109 and OPG123; these interactions might help linking transcription to capping and polyadenylation.</text>
</comment>
<evidence type="ECO:0000256" key="8">
    <source>
        <dbReference type="SAM" id="MobiDB-lite"/>
    </source>
</evidence>
<dbReference type="GO" id="GO:0006370">
    <property type="term" value="P:7-methylguanosine mRNA capping"/>
    <property type="evidence" value="ECO:0007669"/>
    <property type="project" value="InterPro"/>
</dbReference>
<dbReference type="Proteomes" id="UP000419144">
    <property type="component" value="Unassembled WGS sequence"/>
</dbReference>
<feature type="compositionally biased region" description="Basic and acidic residues" evidence="8">
    <location>
        <begin position="448"/>
        <end position="457"/>
    </location>
</feature>
<evidence type="ECO:0000313" key="9">
    <source>
        <dbReference type="EMBL" id="GET92856.1"/>
    </source>
</evidence>
<organism evidence="9 10">
    <name type="scientific">Leishmania tarentolae</name>
    <name type="common">Sauroleishmania tarentolae</name>
    <dbReference type="NCBI Taxonomy" id="5689"/>
    <lineage>
        <taxon>Eukaryota</taxon>
        <taxon>Discoba</taxon>
        <taxon>Euglenozoa</taxon>
        <taxon>Kinetoplastea</taxon>
        <taxon>Metakinetoplastina</taxon>
        <taxon>Trypanosomatida</taxon>
        <taxon>Trypanosomatidae</taxon>
        <taxon>Leishmaniinae</taxon>
        <taxon>Leishmania</taxon>
        <taxon>lizard Leishmania</taxon>
    </lineage>
</organism>
<dbReference type="GO" id="GO:0004483">
    <property type="term" value="F:methyltransferase cap1 activity"/>
    <property type="evidence" value="ECO:0007669"/>
    <property type="project" value="UniProtKB-EC"/>
</dbReference>
<dbReference type="PROSITE" id="PS51612">
    <property type="entry name" value="SAM_MT_2O_PK"/>
    <property type="match status" value="1"/>
</dbReference>
<sequence>MGSGYLKRKRQRQELLNDFYSAESSSCFTSGVQFSKLVARTVYHYPSSLPFPVLLGDDFPAEPYRSRNKEMKSAIHWGQRKLLLSEIQLLSMYCRPEISYHIVYAGAAPGTHLAFLDEMFSRRHTWELIDPGRFDRAVLEPRANFRLRNEFFTNATAYGINARRLTEVSPALGFVYHHISIDSVQVDKKAIHERLQGIVGTLDVARGTEDIPAMYEVPLSLPKGLELLAQVALERNKPLLFISDIRSGSVALPNFEEHVAENMRAQECWTNILHGEHSMLKFRLPYTSKSTKFGGQNVVRETCLIREDGTVPYLRGEMLLPIWTRPTSTEGRLVVPQGAFQKDYNVAHVEDQFFFFNSRVREQVHFNHLLVHDDELDHHYDAAAEVHCLLNYLCFVRPEMKTAKMGELRKEVLRVSHSITEHLGITFEDAILRRDALLIKQAKNNQKKSVEDHRDNAYSDEEAEEQEAKGATSKACASSNESSAMADSAAAGTTAPAPPSEWEQTTRLMVRLSTYDRSRPVWRRNVREEEHSKSSGFWVTTKMPQA</sequence>
<comment type="subcellular location">
    <subcellularLocation>
        <location evidence="1">Virion</location>
    </subcellularLocation>
</comment>
<dbReference type="EC" id="2.1.1.57" evidence="2"/>
<evidence type="ECO:0000256" key="1">
    <source>
        <dbReference type="ARBA" id="ARBA00004328"/>
    </source>
</evidence>
<feature type="compositionally biased region" description="Low complexity" evidence="8">
    <location>
        <begin position="477"/>
        <end position="495"/>
    </location>
</feature>
<comment type="function">
    <text evidence="6">Displays methyltransferase, positive regulation of the poly(A) polymerase and transcription elongation activities. Involved in the modification of both mRNA ends and in intermediate and late gene positive transcription elongation. At the mRNAs 5' end, methylates the ribose 2' OH group of the first transcribed nucleotide, thereby producing a 2'-O-methylpurine cap. At the 3' end, functions as a processivity factor which stimulates the activity of the viral poly(A) polymerase OPG063 that creates mRNA's poly(A) tail. In the presence of OPG102, OPG063 does not dissociate from the RNA allowing tail elongation to around 250 adenylates.</text>
</comment>
<evidence type="ECO:0000313" key="10">
    <source>
        <dbReference type="Proteomes" id="UP000419144"/>
    </source>
</evidence>
<feature type="region of interest" description="Disordered" evidence="8">
    <location>
        <begin position="444"/>
        <end position="506"/>
    </location>
</feature>
<accession>A0A640KTB9</accession>
<reference evidence="9" key="1">
    <citation type="submission" date="2019-11" db="EMBL/GenBank/DDBJ databases">
        <title>Leishmania tarentolae CDS.</title>
        <authorList>
            <person name="Goto Y."/>
            <person name="Yamagishi J."/>
        </authorList>
    </citation>
    <scope>NUCLEOTIDE SEQUENCE [LARGE SCALE GENOMIC DNA]</scope>
    <source>
        <strain evidence="9">Parrot Tar II</strain>
    </source>
</reference>